<dbReference type="Proteomes" id="UP001225498">
    <property type="component" value="Unassembled WGS sequence"/>
</dbReference>
<name>A0AAI9CIF3_STEMA</name>
<dbReference type="RefSeq" id="WP_143565872.1">
    <property type="nucleotide sequence ID" value="NZ_JAOCKA010000036.1"/>
</dbReference>
<keyword evidence="1" id="KW-0812">Transmembrane</keyword>
<dbReference type="AlphaFoldDB" id="A0AAI9CIF3"/>
<feature type="transmembrane region" description="Helical" evidence="1">
    <location>
        <begin position="21"/>
        <end position="43"/>
    </location>
</feature>
<keyword evidence="1" id="KW-1133">Transmembrane helix</keyword>
<reference evidence="2" key="1">
    <citation type="submission" date="2023-08" db="EMBL/GenBank/DDBJ databases">
        <authorList>
            <consortium name="Clinical and Environmental Microbiology Branch: Whole genome sequencing antimicrobial resistance pathogens in the healthcare setting"/>
        </authorList>
    </citation>
    <scope>NUCLEOTIDE SEQUENCE</scope>
    <source>
        <strain evidence="2">2023CJ-00293</strain>
    </source>
</reference>
<evidence type="ECO:0000256" key="1">
    <source>
        <dbReference type="SAM" id="Phobius"/>
    </source>
</evidence>
<accession>A0AAI9CIF3</accession>
<protein>
    <recommendedName>
        <fullName evidence="4">Transmembrane protein</fullName>
    </recommendedName>
</protein>
<organism evidence="2 3">
    <name type="scientific">Stenotrophomonas maltophilia</name>
    <name type="common">Pseudomonas maltophilia</name>
    <name type="synonym">Xanthomonas maltophilia</name>
    <dbReference type="NCBI Taxonomy" id="40324"/>
    <lineage>
        <taxon>Bacteria</taxon>
        <taxon>Pseudomonadati</taxon>
        <taxon>Pseudomonadota</taxon>
        <taxon>Gammaproteobacteria</taxon>
        <taxon>Lysobacterales</taxon>
        <taxon>Lysobacteraceae</taxon>
        <taxon>Stenotrophomonas</taxon>
        <taxon>Stenotrophomonas maltophilia group</taxon>
    </lineage>
</organism>
<proteinExistence type="predicted"/>
<comment type="caution">
    <text evidence="2">The sequence shown here is derived from an EMBL/GenBank/DDBJ whole genome shotgun (WGS) entry which is preliminary data.</text>
</comment>
<keyword evidence="1" id="KW-0472">Membrane</keyword>
<gene>
    <name evidence="2" type="ORF">REH87_000825</name>
</gene>
<evidence type="ECO:0008006" key="4">
    <source>
        <dbReference type="Google" id="ProtNLM"/>
    </source>
</evidence>
<sequence>MSMDDAVTPTAGTLKKNRTRLLLGAIVVTVAGFAIAASAGRYYCSECKFDEALAFGDTEIFIRSEVNKHVNSWVDSKGNALDVTICNGSQCATYLYRKLSSVWILQKLENSNWRGDDVGVGGGGGGDMGDWGGHGGGIGGPSLGGGCVGRCNGDVEVGPIQQI</sequence>
<evidence type="ECO:0000313" key="2">
    <source>
        <dbReference type="EMBL" id="EKZ1925848.1"/>
    </source>
</evidence>
<evidence type="ECO:0000313" key="3">
    <source>
        <dbReference type="Proteomes" id="UP001225498"/>
    </source>
</evidence>
<dbReference type="EMBL" id="ABLTIR010000010">
    <property type="protein sequence ID" value="EKZ1925848.1"/>
    <property type="molecule type" value="Genomic_DNA"/>
</dbReference>